<evidence type="ECO:0000313" key="3">
    <source>
        <dbReference type="Proteomes" id="UP000064967"/>
    </source>
</evidence>
<feature type="compositionally biased region" description="Basic and acidic residues" evidence="1">
    <location>
        <begin position="80"/>
        <end position="91"/>
    </location>
</feature>
<proteinExistence type="predicted"/>
<dbReference type="AlphaFoldDB" id="A0A0K1Q3J8"/>
<dbReference type="STRING" id="1391654.AKJ09_07084"/>
<evidence type="ECO:0000256" key="1">
    <source>
        <dbReference type="SAM" id="MobiDB-lite"/>
    </source>
</evidence>
<dbReference type="Gene3D" id="1.25.40.10">
    <property type="entry name" value="Tetratricopeptide repeat domain"/>
    <property type="match status" value="1"/>
</dbReference>
<dbReference type="Proteomes" id="UP000064967">
    <property type="component" value="Chromosome"/>
</dbReference>
<feature type="compositionally biased region" description="Low complexity" evidence="1">
    <location>
        <begin position="133"/>
        <end position="160"/>
    </location>
</feature>
<reference evidence="2 3" key="1">
    <citation type="submission" date="2015-08" db="EMBL/GenBank/DDBJ databases">
        <authorList>
            <person name="Babu N.S."/>
            <person name="Beckwith C.J."/>
            <person name="Beseler K.G."/>
            <person name="Brison A."/>
            <person name="Carone J.V."/>
            <person name="Caskin T.P."/>
            <person name="Diamond M."/>
            <person name="Durham M.E."/>
            <person name="Foxe J.M."/>
            <person name="Go M."/>
            <person name="Henderson B.A."/>
            <person name="Jones I.B."/>
            <person name="McGettigan J.A."/>
            <person name="Micheletti S.J."/>
            <person name="Nasrallah M.E."/>
            <person name="Ortiz D."/>
            <person name="Piller C.R."/>
            <person name="Privatt S.R."/>
            <person name="Schneider S.L."/>
            <person name="Sharp S."/>
            <person name="Smith T.C."/>
            <person name="Stanton J.D."/>
            <person name="Ullery H.E."/>
            <person name="Wilson R.J."/>
            <person name="Serrano M.G."/>
            <person name="Buck G."/>
            <person name="Lee V."/>
            <person name="Wang Y."/>
            <person name="Carvalho R."/>
            <person name="Voegtly L."/>
            <person name="Shi R."/>
            <person name="Duckworth R."/>
            <person name="Johnson A."/>
            <person name="Loviza R."/>
            <person name="Walstead R."/>
            <person name="Shah Z."/>
            <person name="Kiflezghi M."/>
            <person name="Wade K."/>
            <person name="Ball S.L."/>
            <person name="Bradley K.W."/>
            <person name="Asai D.J."/>
            <person name="Bowman C.A."/>
            <person name="Russell D.A."/>
            <person name="Pope W.H."/>
            <person name="Jacobs-Sera D."/>
            <person name="Hendrix R.W."/>
            <person name="Hatfull G.F."/>
        </authorList>
    </citation>
    <scope>NUCLEOTIDE SEQUENCE [LARGE SCALE GENOMIC DNA]</scope>
    <source>
        <strain evidence="2 3">DSM 27648</strain>
    </source>
</reference>
<gene>
    <name evidence="2" type="ORF">AKJ09_07084</name>
</gene>
<sequence length="253" mass="26721">MKGEQDPQRLELEDPEFARVVSALRSSGPSNDALLRTIGAVARVPAASAPVAPRRWLRLVPWAGLGVMVATLTAVGYERSKSHGPAEEHAPPAKVTTPVETSAPAENVEPLSVAATSTIRVDDLPSVAPMDPPSTKSVPVVKAPVSKSNAAPAETTAAPTARADAFRDELALVERARAQLSRGDSAEALRTLDSHRTQFPSGAFVQEVVVMRIEALAASGNAEAARAEGTQFLERHSTSPYAERVRSVLAKVK</sequence>
<feature type="region of interest" description="Disordered" evidence="1">
    <location>
        <begin position="80"/>
        <end position="110"/>
    </location>
</feature>
<dbReference type="InterPro" id="IPR011990">
    <property type="entry name" value="TPR-like_helical_dom_sf"/>
</dbReference>
<organism evidence="2 3">
    <name type="scientific">Labilithrix luteola</name>
    <dbReference type="NCBI Taxonomy" id="1391654"/>
    <lineage>
        <taxon>Bacteria</taxon>
        <taxon>Pseudomonadati</taxon>
        <taxon>Myxococcota</taxon>
        <taxon>Polyangia</taxon>
        <taxon>Polyangiales</taxon>
        <taxon>Labilitrichaceae</taxon>
        <taxon>Labilithrix</taxon>
    </lineage>
</organism>
<evidence type="ECO:0000313" key="2">
    <source>
        <dbReference type="EMBL" id="AKV00421.1"/>
    </source>
</evidence>
<dbReference type="KEGG" id="llu:AKJ09_07084"/>
<protein>
    <submittedName>
        <fullName evidence="2">Uncharacterized protein</fullName>
    </submittedName>
</protein>
<dbReference type="OrthoDB" id="5526694at2"/>
<dbReference type="EMBL" id="CP012333">
    <property type="protein sequence ID" value="AKV00421.1"/>
    <property type="molecule type" value="Genomic_DNA"/>
</dbReference>
<feature type="region of interest" description="Disordered" evidence="1">
    <location>
        <begin position="124"/>
        <end position="160"/>
    </location>
</feature>
<name>A0A0K1Q3J8_9BACT</name>
<keyword evidence="3" id="KW-1185">Reference proteome</keyword>
<dbReference type="RefSeq" id="WP_146651714.1">
    <property type="nucleotide sequence ID" value="NZ_CP012333.1"/>
</dbReference>
<accession>A0A0K1Q3J8</accession>